<comment type="function">
    <text evidence="8">SbcCD cleaves DNA hairpin structures. These structures can inhibit DNA replication and are intermediates in certain DNA recombination reactions. The complex acts as a 3'-&gt;5' double strand exonuclease that can open hairpins. It also has a 5' single-strand endonuclease activity.</text>
</comment>
<keyword evidence="4 8" id="KW-0540">Nuclease</keyword>
<dbReference type="InterPro" id="IPR026843">
    <property type="entry name" value="SbcD_C"/>
</dbReference>
<evidence type="ECO:0000313" key="12">
    <source>
        <dbReference type="Proteomes" id="UP000243605"/>
    </source>
</evidence>
<sequence length="376" mass="43787">MKILHTGDWHIGKRLLRKDLYEDQVHVLDQIVDYIRNNSIDVVVIAGDLYDTTQPSKEAMQLVNETLRTINIELKKPIFIISGNHDSQSRLSYASDWFRAMDVYIHTTFDSAFTPISMGEVDFYLVPYFDVLESRYYFEDESIESHHDVYKKIVERIEENLDRTKKNIFVGHLFVRGGSESDSERTLFRGLNSEVSQSVFDSFDHTLLGHLHHPFAIDHPKISYSGSLVKYSFSEHQQPKGFRVLDLEQDKSTFIPFNLLRDLHVFEGTFEDVINGRVEELLNIETERDAFYQFVLEGLEGVPEPMSRIQNVYPNALELKRKSMNVSDVEHKTLGTLSSDHNVFEQFMENYLDDALQEEAKKVFNTYFKEGQNETD</sequence>
<dbReference type="SUPFAM" id="SSF56300">
    <property type="entry name" value="Metallo-dependent phosphatases"/>
    <property type="match status" value="1"/>
</dbReference>
<evidence type="ECO:0000256" key="6">
    <source>
        <dbReference type="ARBA" id="ARBA00022839"/>
    </source>
</evidence>
<evidence type="ECO:0000259" key="10">
    <source>
        <dbReference type="Pfam" id="PF12320"/>
    </source>
</evidence>
<dbReference type="PANTHER" id="PTHR30337">
    <property type="entry name" value="COMPONENT OF ATP-DEPENDENT DSDNA EXONUCLEASE"/>
    <property type="match status" value="1"/>
</dbReference>
<dbReference type="Gene3D" id="3.60.21.10">
    <property type="match status" value="1"/>
</dbReference>
<dbReference type="Proteomes" id="UP000243605">
    <property type="component" value="Unassembled WGS sequence"/>
</dbReference>
<dbReference type="GO" id="GO:0004519">
    <property type="term" value="F:endonuclease activity"/>
    <property type="evidence" value="ECO:0007669"/>
    <property type="project" value="UniProtKB-KW"/>
</dbReference>
<dbReference type="AlphaFoldDB" id="A0A662Z3I0"/>
<dbReference type="InterPro" id="IPR050535">
    <property type="entry name" value="DNA_Repair-Maintenance_Comp"/>
</dbReference>
<reference evidence="11 12" key="1">
    <citation type="submission" date="2016-10" db="EMBL/GenBank/DDBJ databases">
        <authorList>
            <person name="Varghese N."/>
            <person name="Submissions S."/>
        </authorList>
    </citation>
    <scope>NUCLEOTIDE SEQUENCE [LARGE SCALE GENOMIC DNA]</scope>
    <source>
        <strain evidence="11 12">IBRC-M10081</strain>
    </source>
</reference>
<dbReference type="GO" id="GO:0006260">
    <property type="term" value="P:DNA replication"/>
    <property type="evidence" value="ECO:0007669"/>
    <property type="project" value="UniProtKB-KW"/>
</dbReference>
<dbReference type="RefSeq" id="WP_091473688.1">
    <property type="nucleotide sequence ID" value="NZ_FOIT01000001.1"/>
</dbReference>
<dbReference type="GO" id="GO:0008408">
    <property type="term" value="F:3'-5' exonuclease activity"/>
    <property type="evidence" value="ECO:0007669"/>
    <property type="project" value="InterPro"/>
</dbReference>
<dbReference type="NCBIfam" id="TIGR00619">
    <property type="entry name" value="sbcd"/>
    <property type="match status" value="1"/>
</dbReference>
<evidence type="ECO:0000256" key="4">
    <source>
        <dbReference type="ARBA" id="ARBA00022722"/>
    </source>
</evidence>
<keyword evidence="8" id="KW-0235">DNA replication</keyword>
<name>A0A662Z3I0_9STAP</name>
<keyword evidence="12" id="KW-1185">Reference proteome</keyword>
<evidence type="ECO:0000256" key="8">
    <source>
        <dbReference type="RuleBase" id="RU363069"/>
    </source>
</evidence>
<accession>A0A662Z3I0</accession>
<dbReference type="OrthoDB" id="9773856at2"/>
<dbReference type="InterPro" id="IPR004843">
    <property type="entry name" value="Calcineurin-like_PHP"/>
</dbReference>
<keyword evidence="8" id="KW-0255">Endonuclease</keyword>
<proteinExistence type="inferred from homology"/>
<dbReference type="PANTHER" id="PTHR30337:SF0">
    <property type="entry name" value="NUCLEASE SBCCD SUBUNIT D"/>
    <property type="match status" value="1"/>
</dbReference>
<dbReference type="InterPro" id="IPR041796">
    <property type="entry name" value="Mre11_N"/>
</dbReference>
<comment type="subunit">
    <text evidence="2 8">Heterodimer of SbcC and SbcD.</text>
</comment>
<evidence type="ECO:0000256" key="3">
    <source>
        <dbReference type="ARBA" id="ARBA00013365"/>
    </source>
</evidence>
<comment type="similarity">
    <text evidence="1 8">Belongs to the SbcD family.</text>
</comment>
<protein>
    <recommendedName>
        <fullName evidence="3 8">Nuclease SbcCD subunit D</fullName>
    </recommendedName>
</protein>
<keyword evidence="5 8" id="KW-0378">Hydrolase</keyword>
<evidence type="ECO:0000313" key="11">
    <source>
        <dbReference type="EMBL" id="SEV86276.1"/>
    </source>
</evidence>
<evidence type="ECO:0000256" key="7">
    <source>
        <dbReference type="ARBA" id="ARBA00023172"/>
    </source>
</evidence>
<dbReference type="InterPro" id="IPR004593">
    <property type="entry name" value="SbcD"/>
</dbReference>
<keyword evidence="6 8" id="KW-0269">Exonuclease</keyword>
<dbReference type="GO" id="GO:0006310">
    <property type="term" value="P:DNA recombination"/>
    <property type="evidence" value="ECO:0007669"/>
    <property type="project" value="UniProtKB-KW"/>
</dbReference>
<dbReference type="InterPro" id="IPR029052">
    <property type="entry name" value="Metallo-depent_PP-like"/>
</dbReference>
<feature type="domain" description="Nuclease SbcCD subunit D C-terminal" evidence="10">
    <location>
        <begin position="261"/>
        <end position="350"/>
    </location>
</feature>
<feature type="domain" description="Calcineurin-like phosphoesterase" evidence="9">
    <location>
        <begin position="1"/>
        <end position="214"/>
    </location>
</feature>
<keyword evidence="7 8" id="KW-0233">DNA recombination</keyword>
<evidence type="ECO:0000256" key="1">
    <source>
        <dbReference type="ARBA" id="ARBA00010555"/>
    </source>
</evidence>
<organism evidence="11 12">
    <name type="scientific">Aliicoccus persicus</name>
    <dbReference type="NCBI Taxonomy" id="930138"/>
    <lineage>
        <taxon>Bacteria</taxon>
        <taxon>Bacillati</taxon>
        <taxon>Bacillota</taxon>
        <taxon>Bacilli</taxon>
        <taxon>Bacillales</taxon>
        <taxon>Staphylococcaceae</taxon>
        <taxon>Aliicoccus</taxon>
    </lineage>
</organism>
<evidence type="ECO:0000256" key="2">
    <source>
        <dbReference type="ARBA" id="ARBA00011322"/>
    </source>
</evidence>
<dbReference type="CDD" id="cd00840">
    <property type="entry name" value="MPP_Mre11_N"/>
    <property type="match status" value="1"/>
</dbReference>
<gene>
    <name evidence="8" type="primary">sbcD</name>
    <name evidence="11" type="ORF">SAMN05192557_0570</name>
</gene>
<evidence type="ECO:0000259" key="9">
    <source>
        <dbReference type="Pfam" id="PF00149"/>
    </source>
</evidence>
<dbReference type="Pfam" id="PF00149">
    <property type="entry name" value="Metallophos"/>
    <property type="match status" value="1"/>
</dbReference>
<dbReference type="Pfam" id="PF12320">
    <property type="entry name" value="SbcD_C"/>
    <property type="match status" value="1"/>
</dbReference>
<evidence type="ECO:0000256" key="5">
    <source>
        <dbReference type="ARBA" id="ARBA00022801"/>
    </source>
</evidence>
<dbReference type="EMBL" id="FOIT01000001">
    <property type="protein sequence ID" value="SEV86276.1"/>
    <property type="molecule type" value="Genomic_DNA"/>
</dbReference>